<evidence type="ECO:0000256" key="1">
    <source>
        <dbReference type="ARBA" id="ARBA00022729"/>
    </source>
</evidence>
<reference evidence="4 5" key="1">
    <citation type="submission" date="2016-06" db="EMBL/GenBank/DDBJ databases">
        <title>Complete genome sequence of Edwardsiella hoshinae ATCC 35051.</title>
        <authorList>
            <person name="Reichley S.R."/>
            <person name="Waldbieser G.C."/>
            <person name="Lawrence M.L."/>
            <person name="Griffin M.J."/>
        </authorList>
    </citation>
    <scope>NUCLEOTIDE SEQUENCE [LARGE SCALE GENOMIC DNA]</scope>
    <source>
        <strain evidence="4 5">ATCC 35051</strain>
    </source>
</reference>
<dbReference type="Pfam" id="PF02432">
    <property type="entry name" value="Fimbrial_K88"/>
    <property type="match status" value="1"/>
</dbReference>
<sequence>MKKTLIALTLAATGVSSGAYAAQTLQWQTGELTTNNAFNLGGTFYSANHFNGQWQWAVGTAIAGINSKLGDIVTTDNTYKLSIMMTSGYGYILLGKTERAFGSPLPGGVGAIPQITFKGADNTPVSIVPDTSTPGKGSITIPLMQGSTSTTTQQLGTAKLNISYAGLALDGTKNSSTDTAGAVTATSLYSAGATSGIFFGGLPTADTNVLNSASTALDLIAKFSGPAQSELVNQIKTALSLSAEPAVSLQTSASQENTQHDGITSVFAAAYALGFGPQQKLDLTFTNKPTATTEWKAPLQIEVSYN</sequence>
<evidence type="ECO:0000256" key="3">
    <source>
        <dbReference type="SAM" id="SignalP"/>
    </source>
</evidence>
<dbReference type="InterPro" id="IPR003467">
    <property type="entry name" value="Fimbrial_K88_FaeH"/>
</dbReference>
<evidence type="ECO:0000256" key="2">
    <source>
        <dbReference type="ARBA" id="ARBA00049989"/>
    </source>
</evidence>
<dbReference type="EMBL" id="CP016043">
    <property type="protein sequence ID" value="AOV97085.1"/>
    <property type="molecule type" value="Genomic_DNA"/>
</dbReference>
<organism evidence="4 5">
    <name type="scientific">Edwardsiella hoshinae</name>
    <dbReference type="NCBI Taxonomy" id="93378"/>
    <lineage>
        <taxon>Bacteria</taxon>
        <taxon>Pseudomonadati</taxon>
        <taxon>Pseudomonadota</taxon>
        <taxon>Gammaproteobacteria</taxon>
        <taxon>Enterobacterales</taxon>
        <taxon>Hafniaceae</taxon>
        <taxon>Edwardsiella</taxon>
    </lineage>
</organism>
<keyword evidence="1 3" id="KW-0732">Signal</keyword>
<proteinExistence type="inferred from homology"/>
<feature type="chain" id="PRO_5046962983" description="Fimbrial protein" evidence="3">
    <location>
        <begin position="22"/>
        <end position="306"/>
    </location>
</feature>
<protein>
    <recommendedName>
        <fullName evidence="6">Fimbrial protein</fullName>
    </recommendedName>
</protein>
<evidence type="ECO:0000313" key="5">
    <source>
        <dbReference type="Proteomes" id="UP000175893"/>
    </source>
</evidence>
<feature type="signal peptide" evidence="3">
    <location>
        <begin position="1"/>
        <end position="21"/>
    </location>
</feature>
<accession>A0ABN4SYK4</accession>
<evidence type="ECO:0000313" key="4">
    <source>
        <dbReference type="EMBL" id="AOV97085.1"/>
    </source>
</evidence>
<dbReference type="Proteomes" id="UP000175893">
    <property type="component" value="Chromosome"/>
</dbReference>
<evidence type="ECO:0008006" key="6">
    <source>
        <dbReference type="Google" id="ProtNLM"/>
    </source>
</evidence>
<comment type="similarity">
    <text evidence="2">Belongs to the fimbrial K88 protein family.</text>
</comment>
<name>A0ABN4SYK4_9GAMM</name>
<dbReference type="RefSeq" id="WP_070244969.1">
    <property type="nucleotide sequence ID" value="NZ_CP016043.1"/>
</dbReference>
<keyword evidence="5" id="KW-1185">Reference proteome</keyword>
<gene>
    <name evidence="4" type="ORF">A9798_08980</name>
</gene>